<protein>
    <submittedName>
        <fullName evidence="3">Syntaxin-16</fullName>
    </submittedName>
</protein>
<dbReference type="SUPFAM" id="SSF47661">
    <property type="entry name" value="t-snare proteins"/>
    <property type="match status" value="1"/>
</dbReference>
<name>A0A0C2MHU7_THEKT</name>
<feature type="domain" description="T-SNARE coiled-coil homology" evidence="2">
    <location>
        <begin position="203"/>
        <end position="252"/>
    </location>
</feature>
<dbReference type="InterPro" id="IPR000727">
    <property type="entry name" value="T_SNARE_dom"/>
</dbReference>
<evidence type="ECO:0000259" key="2">
    <source>
        <dbReference type="PROSITE" id="PS50192"/>
    </source>
</evidence>
<comment type="caution">
    <text evidence="3">The sequence shown here is derived from an EMBL/GenBank/DDBJ whole genome shotgun (WGS) entry which is preliminary data.</text>
</comment>
<dbReference type="Gene3D" id="1.20.5.110">
    <property type="match status" value="1"/>
</dbReference>
<keyword evidence="1" id="KW-1133">Transmembrane helix</keyword>
<sequence length="284" mass="32992">MTRRLTDAYCSLRQNFTDSRAAVIESYKYNNEVQVSLIFGNTSSSFLPFSEFIKFARIRYVLKTLDHEMNLITDLYQEHTSRPTFNDDIRLTSLIDKTYRNITRKIQTCYDKTLQIKNNVLLIDKSLPNTHRKLLQAALSYIFKCIRDYSSSLGIQNRKYRERLDKINVCNQEYFSIPMEDDIIDVPSMKEQTTVNSDKCQGIVTSVDNLNQTMRDLSLMVFEQGSLIDRVDHHVELASTQVQATLKNLIETDRKLRIAPWKITIGGLCIVSLLLLIIILIKKF</sequence>
<dbReference type="GO" id="GO:0016020">
    <property type="term" value="C:membrane"/>
    <property type="evidence" value="ECO:0007669"/>
    <property type="project" value="InterPro"/>
</dbReference>
<dbReference type="InterPro" id="IPR010989">
    <property type="entry name" value="SNARE"/>
</dbReference>
<organism evidence="3 4">
    <name type="scientific">Thelohanellus kitauei</name>
    <name type="common">Myxosporean</name>
    <dbReference type="NCBI Taxonomy" id="669202"/>
    <lineage>
        <taxon>Eukaryota</taxon>
        <taxon>Metazoa</taxon>
        <taxon>Cnidaria</taxon>
        <taxon>Myxozoa</taxon>
        <taxon>Myxosporea</taxon>
        <taxon>Bivalvulida</taxon>
        <taxon>Platysporina</taxon>
        <taxon>Myxobolidae</taxon>
        <taxon>Thelohanellus</taxon>
    </lineage>
</organism>
<feature type="transmembrane region" description="Helical" evidence="1">
    <location>
        <begin position="261"/>
        <end position="281"/>
    </location>
</feature>
<evidence type="ECO:0000256" key="1">
    <source>
        <dbReference type="SAM" id="Phobius"/>
    </source>
</evidence>
<dbReference type="Proteomes" id="UP000031668">
    <property type="component" value="Unassembled WGS sequence"/>
</dbReference>
<evidence type="ECO:0000313" key="3">
    <source>
        <dbReference type="EMBL" id="KII63959.1"/>
    </source>
</evidence>
<keyword evidence="1" id="KW-0812">Transmembrane</keyword>
<proteinExistence type="predicted"/>
<keyword evidence="4" id="KW-1185">Reference proteome</keyword>
<accession>A0A0C2MHU7</accession>
<gene>
    <name evidence="3" type="ORF">RF11_08096</name>
</gene>
<dbReference type="GO" id="GO:0016192">
    <property type="term" value="P:vesicle-mediated transport"/>
    <property type="evidence" value="ECO:0007669"/>
    <property type="project" value="InterPro"/>
</dbReference>
<dbReference type="EMBL" id="JWZT01004491">
    <property type="protein sequence ID" value="KII63959.1"/>
    <property type="molecule type" value="Genomic_DNA"/>
</dbReference>
<reference evidence="3 4" key="1">
    <citation type="journal article" date="2014" name="Genome Biol. Evol.">
        <title>The genome of the myxosporean Thelohanellus kitauei shows adaptations to nutrient acquisition within its fish host.</title>
        <authorList>
            <person name="Yang Y."/>
            <person name="Xiong J."/>
            <person name="Zhou Z."/>
            <person name="Huo F."/>
            <person name="Miao W."/>
            <person name="Ran C."/>
            <person name="Liu Y."/>
            <person name="Zhang J."/>
            <person name="Feng J."/>
            <person name="Wang M."/>
            <person name="Wang M."/>
            <person name="Wang L."/>
            <person name="Yao B."/>
        </authorList>
    </citation>
    <scope>NUCLEOTIDE SEQUENCE [LARGE SCALE GENOMIC DNA]</scope>
    <source>
        <strain evidence="3">Wuqing</strain>
    </source>
</reference>
<dbReference type="PROSITE" id="PS50192">
    <property type="entry name" value="T_SNARE"/>
    <property type="match status" value="1"/>
</dbReference>
<evidence type="ECO:0000313" key="4">
    <source>
        <dbReference type="Proteomes" id="UP000031668"/>
    </source>
</evidence>
<dbReference type="OrthoDB" id="10251371at2759"/>
<keyword evidence="1" id="KW-0472">Membrane</keyword>
<dbReference type="AlphaFoldDB" id="A0A0C2MHU7"/>